<evidence type="ECO:0000313" key="1">
    <source>
        <dbReference type="EMBL" id="OGC23788.1"/>
    </source>
</evidence>
<dbReference type="STRING" id="1802579.A2310_04135"/>
<reference evidence="1 2" key="1">
    <citation type="journal article" date="2016" name="Nat. Commun.">
        <title>Thousands of microbial genomes shed light on interconnected biogeochemical processes in an aquifer system.</title>
        <authorList>
            <person name="Anantharaman K."/>
            <person name="Brown C.T."/>
            <person name="Hug L.A."/>
            <person name="Sharon I."/>
            <person name="Castelle C.J."/>
            <person name="Probst A.J."/>
            <person name="Thomas B.C."/>
            <person name="Singh A."/>
            <person name="Wilkins M.J."/>
            <person name="Karaoz U."/>
            <person name="Brodie E.L."/>
            <person name="Williams K.H."/>
            <person name="Hubbard S.S."/>
            <person name="Banfield J.F."/>
        </authorList>
    </citation>
    <scope>NUCLEOTIDE SEQUENCE [LARGE SCALE GENOMIC DNA]</scope>
</reference>
<dbReference type="Proteomes" id="UP000178417">
    <property type="component" value="Unassembled WGS sequence"/>
</dbReference>
<dbReference type="EMBL" id="MEUB01000014">
    <property type="protein sequence ID" value="OGC23788.1"/>
    <property type="molecule type" value="Genomic_DNA"/>
</dbReference>
<organism evidence="1 2">
    <name type="scientific">candidate division WOR-1 bacterium RIFOXYB2_FULL_37_13</name>
    <dbReference type="NCBI Taxonomy" id="1802579"/>
    <lineage>
        <taxon>Bacteria</taxon>
        <taxon>Bacillati</taxon>
        <taxon>Saganbacteria</taxon>
    </lineage>
</organism>
<sequence length="299" mass="35147">MVLIDKGNLYSCRQKGCDAMKRILMFIFCFIVFFQLQANAEFWADTWINAGYYETNAENPNFRSVIERSELRFGYQPGEDFTATPYIVLYNVYGQDANYWNNNLAYGVGLRLKPFTSFDSKYIFLDWITGVKLYSEILALAFLKDQETATANKVKTNDFRIGLDVWHEWNLQNADPDLFWAEMWSNLSYRNTNFYDEINFNKFQTYVGYFQLKVGRHIFNGLKPYAALYVNKSGADAVWLNNILYGIGLRIEPYTDKKDFPPLLQKFKMFVEILSVSWFGETERPKSDFRFGIEFTQGR</sequence>
<dbReference type="AlphaFoldDB" id="A0A1F4STM8"/>
<gene>
    <name evidence="1" type="ORF">A2310_04135</name>
</gene>
<protein>
    <submittedName>
        <fullName evidence="1">Uncharacterized protein</fullName>
    </submittedName>
</protein>
<accession>A0A1F4STM8</accession>
<name>A0A1F4STM8_UNCSA</name>
<proteinExistence type="predicted"/>
<comment type="caution">
    <text evidence="1">The sequence shown here is derived from an EMBL/GenBank/DDBJ whole genome shotgun (WGS) entry which is preliminary data.</text>
</comment>
<evidence type="ECO:0000313" key="2">
    <source>
        <dbReference type="Proteomes" id="UP000178417"/>
    </source>
</evidence>